<keyword evidence="2" id="KW-1185">Reference proteome</keyword>
<proteinExistence type="predicted"/>
<organism evidence="1 2">
    <name type="scientific">Lutibacter agarilyticus</name>
    <dbReference type="NCBI Taxonomy" id="1109740"/>
    <lineage>
        <taxon>Bacteria</taxon>
        <taxon>Pseudomonadati</taxon>
        <taxon>Bacteroidota</taxon>
        <taxon>Flavobacteriia</taxon>
        <taxon>Flavobacteriales</taxon>
        <taxon>Flavobacteriaceae</taxon>
        <taxon>Lutibacter</taxon>
    </lineage>
</organism>
<evidence type="ECO:0000313" key="2">
    <source>
        <dbReference type="Proteomes" id="UP000198384"/>
    </source>
</evidence>
<sequence>MNKKYKCGDCSWQGKEDELEYDVTETCFGSDNIEICPKCGGYYIKVTFESENN</sequence>
<protein>
    <submittedName>
        <fullName evidence="1">Uncharacterized protein</fullName>
    </submittedName>
</protein>
<reference evidence="1 2" key="1">
    <citation type="submission" date="2017-06" db="EMBL/GenBank/DDBJ databases">
        <authorList>
            <person name="Kim H.J."/>
            <person name="Triplett B.A."/>
        </authorList>
    </citation>
    <scope>NUCLEOTIDE SEQUENCE [LARGE SCALE GENOMIC DNA]</scope>
    <source>
        <strain evidence="1 2">DSM 29150</strain>
    </source>
</reference>
<gene>
    <name evidence="1" type="ORF">SAMN06265371_10947</name>
</gene>
<dbReference type="RefSeq" id="WP_176461284.1">
    <property type="nucleotide sequence ID" value="NZ_FZNT01000009.1"/>
</dbReference>
<accession>A0A238YH75</accession>
<dbReference type="EMBL" id="FZNT01000009">
    <property type="protein sequence ID" value="SNR70138.1"/>
    <property type="molecule type" value="Genomic_DNA"/>
</dbReference>
<name>A0A238YH75_9FLAO</name>
<dbReference type="AlphaFoldDB" id="A0A238YH75"/>
<evidence type="ECO:0000313" key="1">
    <source>
        <dbReference type="EMBL" id="SNR70138.1"/>
    </source>
</evidence>
<dbReference type="Proteomes" id="UP000198384">
    <property type="component" value="Unassembled WGS sequence"/>
</dbReference>